<sequence>MSSRYYGTSKNQIKNNSIEHNSFPLIYHQCPFEDRLFHSNTLTTLGPEFRLFQVLHLDIRRYPQTSISGFTAKPSSIFFLQKRTDSLVLKKLLLHNTYSLNIQTIHIQTK</sequence>
<organism evidence="1 2">
    <name type="scientific">Arxiozyma heterogenica</name>
    <dbReference type="NCBI Taxonomy" id="278026"/>
    <lineage>
        <taxon>Eukaryota</taxon>
        <taxon>Fungi</taxon>
        <taxon>Dikarya</taxon>
        <taxon>Ascomycota</taxon>
        <taxon>Saccharomycotina</taxon>
        <taxon>Saccharomycetes</taxon>
        <taxon>Saccharomycetales</taxon>
        <taxon>Saccharomycetaceae</taxon>
        <taxon>Arxiozyma</taxon>
    </lineage>
</organism>
<dbReference type="Proteomes" id="UP001306508">
    <property type="component" value="Unassembled WGS sequence"/>
</dbReference>
<name>A0AAN7VZH6_9SACH</name>
<gene>
    <name evidence="1" type="ORF">RI543_004914</name>
</gene>
<accession>A0AAN7VZH6</accession>
<evidence type="ECO:0000313" key="2">
    <source>
        <dbReference type="Proteomes" id="UP001306508"/>
    </source>
</evidence>
<reference evidence="2" key="1">
    <citation type="submission" date="2023-07" db="EMBL/GenBank/DDBJ databases">
        <title>A draft genome of Kazachstania heterogenica Y-27499.</title>
        <authorList>
            <person name="Donic C."/>
            <person name="Kralova J.S."/>
            <person name="Fidel L."/>
            <person name="Ben-Dor S."/>
            <person name="Jung S."/>
        </authorList>
    </citation>
    <scope>NUCLEOTIDE SEQUENCE [LARGE SCALE GENOMIC DNA]</scope>
    <source>
        <strain evidence="2">Y27499</strain>
    </source>
</reference>
<dbReference type="EMBL" id="JAWIZZ010000064">
    <property type="protein sequence ID" value="KAK5773856.1"/>
    <property type="molecule type" value="Genomic_DNA"/>
</dbReference>
<keyword evidence="2" id="KW-1185">Reference proteome</keyword>
<comment type="caution">
    <text evidence="1">The sequence shown here is derived from an EMBL/GenBank/DDBJ whole genome shotgun (WGS) entry which is preliminary data.</text>
</comment>
<protein>
    <submittedName>
        <fullName evidence="1">Uncharacterized protein</fullName>
    </submittedName>
</protein>
<dbReference type="AlphaFoldDB" id="A0AAN7VZH6"/>
<evidence type="ECO:0000313" key="1">
    <source>
        <dbReference type="EMBL" id="KAK5773856.1"/>
    </source>
</evidence>
<proteinExistence type="predicted"/>